<evidence type="ECO:0000313" key="2">
    <source>
        <dbReference type="Proteomes" id="UP000232722"/>
    </source>
</evidence>
<reference evidence="1 2" key="2">
    <citation type="submission" date="2017-09" db="EMBL/GenBank/DDBJ databases">
        <title>Extensive intraspecific genome diversity in a model arbuscular mycorrhizal fungus.</title>
        <authorList>
            <person name="Chen E.C."/>
            <person name="Morin E."/>
            <person name="Beaudet D."/>
            <person name="Noel J."/>
            <person name="Ndikumana S."/>
            <person name="Charron P."/>
            <person name="St-Onge C."/>
            <person name="Giorgi J."/>
            <person name="Grigoriev I.V."/>
            <person name="Roux C."/>
            <person name="Martin F.M."/>
            <person name="Corradi N."/>
        </authorList>
    </citation>
    <scope>NUCLEOTIDE SEQUENCE [LARGE SCALE GENOMIC DNA]</scope>
    <source>
        <strain evidence="1 2">A5</strain>
    </source>
</reference>
<dbReference type="AlphaFoldDB" id="A0A2I1FKQ1"/>
<protein>
    <submittedName>
        <fullName evidence="1">Uncharacterized protein</fullName>
    </submittedName>
</protein>
<sequence>MKENLPYWTSRNKEIDKLIRYTQLNATQACDYLEWIPFENFELVKYIALWMEGPRWIWDEG</sequence>
<accession>A0A2I1FKQ1</accession>
<dbReference type="Proteomes" id="UP000232722">
    <property type="component" value="Unassembled WGS sequence"/>
</dbReference>
<dbReference type="OrthoDB" id="2402962at2759"/>
<evidence type="ECO:0000313" key="1">
    <source>
        <dbReference type="EMBL" id="PKB96214.1"/>
    </source>
</evidence>
<dbReference type="EMBL" id="LLXJ01004063">
    <property type="protein sequence ID" value="PKB96214.1"/>
    <property type="molecule type" value="Genomic_DNA"/>
</dbReference>
<reference evidence="1 2" key="1">
    <citation type="submission" date="2016-04" db="EMBL/GenBank/DDBJ databases">
        <title>Genome analyses suggest a sexual origin of heterokaryosis in a supposedly ancient asexual fungus.</title>
        <authorList>
            <person name="Ropars J."/>
            <person name="Sedzielewska K."/>
            <person name="Noel J."/>
            <person name="Charron P."/>
            <person name="Farinelli L."/>
            <person name="Marton T."/>
            <person name="Kruger M."/>
            <person name="Pelin A."/>
            <person name="Brachmann A."/>
            <person name="Corradi N."/>
        </authorList>
    </citation>
    <scope>NUCLEOTIDE SEQUENCE [LARGE SCALE GENOMIC DNA]</scope>
    <source>
        <strain evidence="1 2">A5</strain>
    </source>
</reference>
<proteinExistence type="predicted"/>
<organism evidence="1 2">
    <name type="scientific">Rhizophagus irregularis</name>
    <dbReference type="NCBI Taxonomy" id="588596"/>
    <lineage>
        <taxon>Eukaryota</taxon>
        <taxon>Fungi</taxon>
        <taxon>Fungi incertae sedis</taxon>
        <taxon>Mucoromycota</taxon>
        <taxon>Glomeromycotina</taxon>
        <taxon>Glomeromycetes</taxon>
        <taxon>Glomerales</taxon>
        <taxon>Glomeraceae</taxon>
        <taxon>Rhizophagus</taxon>
    </lineage>
</organism>
<gene>
    <name evidence="1" type="ORF">RhiirA5_435237</name>
</gene>
<name>A0A2I1FKQ1_9GLOM</name>
<comment type="caution">
    <text evidence="1">The sequence shown here is derived from an EMBL/GenBank/DDBJ whole genome shotgun (WGS) entry which is preliminary data.</text>
</comment>